<keyword evidence="2" id="KW-1185">Reference proteome</keyword>
<dbReference type="Proteomes" id="UP001283341">
    <property type="component" value="Unassembled WGS sequence"/>
</dbReference>
<comment type="caution">
    <text evidence="1">The sequence shown here is derived from an EMBL/GenBank/DDBJ whole genome shotgun (WGS) entry which is preliminary data.</text>
</comment>
<dbReference type="EMBL" id="JAUEDM010000007">
    <property type="protein sequence ID" value="KAK3313901.1"/>
    <property type="molecule type" value="Genomic_DNA"/>
</dbReference>
<name>A0AAE0HW83_9PEZI</name>
<reference evidence="1" key="2">
    <citation type="submission" date="2023-06" db="EMBL/GenBank/DDBJ databases">
        <authorList>
            <consortium name="Lawrence Berkeley National Laboratory"/>
            <person name="Haridas S."/>
            <person name="Hensen N."/>
            <person name="Bonometti L."/>
            <person name="Westerberg I."/>
            <person name="Brannstrom I.O."/>
            <person name="Guillou S."/>
            <person name="Cros-Aarteil S."/>
            <person name="Calhoun S."/>
            <person name="Kuo A."/>
            <person name="Mondo S."/>
            <person name="Pangilinan J."/>
            <person name="Riley R."/>
            <person name="Labutti K."/>
            <person name="Andreopoulos B."/>
            <person name="Lipzen A."/>
            <person name="Chen C."/>
            <person name="Yanf M."/>
            <person name="Daum C."/>
            <person name="Ng V."/>
            <person name="Clum A."/>
            <person name="Steindorff A."/>
            <person name="Ohm R."/>
            <person name="Martin F."/>
            <person name="Silar P."/>
            <person name="Natvig D."/>
            <person name="Lalanne C."/>
            <person name="Gautier V."/>
            <person name="Ament-Velasquez S.L."/>
            <person name="Kruys A."/>
            <person name="Hutchinson M.I."/>
            <person name="Powell A.J."/>
            <person name="Barry K."/>
            <person name="Miller A.N."/>
            <person name="Grigoriev I.V."/>
            <person name="Debuchy R."/>
            <person name="Gladieux P."/>
            <person name="Thoren M.H."/>
            <person name="Johannesson H."/>
        </authorList>
    </citation>
    <scope>NUCLEOTIDE SEQUENCE</scope>
    <source>
        <strain evidence="1">CBS 118394</strain>
    </source>
</reference>
<gene>
    <name evidence="1" type="ORF">B0H66DRAFT_366737</name>
</gene>
<organism evidence="1 2">
    <name type="scientific">Apodospora peruviana</name>
    <dbReference type="NCBI Taxonomy" id="516989"/>
    <lineage>
        <taxon>Eukaryota</taxon>
        <taxon>Fungi</taxon>
        <taxon>Dikarya</taxon>
        <taxon>Ascomycota</taxon>
        <taxon>Pezizomycotina</taxon>
        <taxon>Sordariomycetes</taxon>
        <taxon>Sordariomycetidae</taxon>
        <taxon>Sordariales</taxon>
        <taxon>Lasiosphaeriaceae</taxon>
        <taxon>Apodospora</taxon>
    </lineage>
</organism>
<evidence type="ECO:0000313" key="2">
    <source>
        <dbReference type="Proteomes" id="UP001283341"/>
    </source>
</evidence>
<sequence>MPSLPSFFCSIVSFVSSHHLFPQPGSPYMDECQRFPLFLRDFTVCTTKQQPRHLAATREEACRVQGCSAARNTAPPPGCWSSTTPPDRPYSHSSWLLPRNRTSVVAFTNGRGAAGGTGRGNSRF</sequence>
<accession>A0AAE0HW83</accession>
<protein>
    <submittedName>
        <fullName evidence="1">Uncharacterized protein</fullName>
    </submittedName>
</protein>
<dbReference type="AlphaFoldDB" id="A0AAE0HW83"/>
<proteinExistence type="predicted"/>
<evidence type="ECO:0000313" key="1">
    <source>
        <dbReference type="EMBL" id="KAK3313901.1"/>
    </source>
</evidence>
<reference evidence="1" key="1">
    <citation type="journal article" date="2023" name="Mol. Phylogenet. Evol.">
        <title>Genome-scale phylogeny and comparative genomics of the fungal order Sordariales.</title>
        <authorList>
            <person name="Hensen N."/>
            <person name="Bonometti L."/>
            <person name="Westerberg I."/>
            <person name="Brannstrom I.O."/>
            <person name="Guillou S."/>
            <person name="Cros-Aarteil S."/>
            <person name="Calhoun S."/>
            <person name="Haridas S."/>
            <person name="Kuo A."/>
            <person name="Mondo S."/>
            <person name="Pangilinan J."/>
            <person name="Riley R."/>
            <person name="LaButti K."/>
            <person name="Andreopoulos B."/>
            <person name="Lipzen A."/>
            <person name="Chen C."/>
            <person name="Yan M."/>
            <person name="Daum C."/>
            <person name="Ng V."/>
            <person name="Clum A."/>
            <person name="Steindorff A."/>
            <person name="Ohm R.A."/>
            <person name="Martin F."/>
            <person name="Silar P."/>
            <person name="Natvig D.O."/>
            <person name="Lalanne C."/>
            <person name="Gautier V."/>
            <person name="Ament-Velasquez S.L."/>
            <person name="Kruys A."/>
            <person name="Hutchinson M.I."/>
            <person name="Powell A.J."/>
            <person name="Barry K."/>
            <person name="Miller A.N."/>
            <person name="Grigoriev I.V."/>
            <person name="Debuchy R."/>
            <person name="Gladieux P."/>
            <person name="Hiltunen Thoren M."/>
            <person name="Johannesson H."/>
        </authorList>
    </citation>
    <scope>NUCLEOTIDE SEQUENCE</scope>
    <source>
        <strain evidence="1">CBS 118394</strain>
    </source>
</reference>